<dbReference type="PANTHER" id="PTHR36923:SF3">
    <property type="entry name" value="FERREDOXIN"/>
    <property type="match status" value="1"/>
</dbReference>
<dbReference type="EMBL" id="JRYR02000001">
    <property type="protein sequence ID" value="OHX66840.1"/>
    <property type="molecule type" value="Genomic_DNA"/>
</dbReference>
<dbReference type="STRING" id="915059.NH26_10970"/>
<sequence>MSKITITHQRNKCIGCNYCVEFAPDRWVMSKRDGKATLVGGVNKKGFYSTKVSPIELDENIKAAEACPVKIIKVKEF</sequence>
<evidence type="ECO:0000313" key="8">
    <source>
        <dbReference type="Proteomes" id="UP000179797"/>
    </source>
</evidence>
<protein>
    <submittedName>
        <fullName evidence="7">Ferredoxin</fullName>
    </submittedName>
</protein>
<accession>A0A1S1Z0P8</accession>
<keyword evidence="1" id="KW-0813">Transport</keyword>
<comment type="caution">
    <text evidence="7">The sequence shown here is derived from an EMBL/GenBank/DDBJ whole genome shotgun (WGS) entry which is preliminary data.</text>
</comment>
<dbReference type="GO" id="GO:0051536">
    <property type="term" value="F:iron-sulfur cluster binding"/>
    <property type="evidence" value="ECO:0007669"/>
    <property type="project" value="UniProtKB-KW"/>
</dbReference>
<evidence type="ECO:0000313" key="7">
    <source>
        <dbReference type="EMBL" id="OHX66840.1"/>
    </source>
</evidence>
<dbReference type="InterPro" id="IPR051269">
    <property type="entry name" value="Fe-S_cluster_ET"/>
</dbReference>
<dbReference type="AlphaFoldDB" id="A0A1S1Z0P8"/>
<evidence type="ECO:0000256" key="3">
    <source>
        <dbReference type="ARBA" id="ARBA00022982"/>
    </source>
</evidence>
<proteinExistence type="predicted"/>
<organism evidence="7 8">
    <name type="scientific">Flammeovirga pacifica</name>
    <dbReference type="NCBI Taxonomy" id="915059"/>
    <lineage>
        <taxon>Bacteria</taxon>
        <taxon>Pseudomonadati</taxon>
        <taxon>Bacteroidota</taxon>
        <taxon>Cytophagia</taxon>
        <taxon>Cytophagales</taxon>
        <taxon>Flammeovirgaceae</taxon>
        <taxon>Flammeovirga</taxon>
    </lineage>
</organism>
<dbReference type="Pfam" id="PF13459">
    <property type="entry name" value="Fer4_15"/>
    <property type="match status" value="1"/>
</dbReference>
<evidence type="ECO:0000256" key="1">
    <source>
        <dbReference type="ARBA" id="ARBA00022448"/>
    </source>
</evidence>
<keyword evidence="4" id="KW-0408">Iron</keyword>
<dbReference type="SUPFAM" id="SSF54862">
    <property type="entry name" value="4Fe-4S ferredoxins"/>
    <property type="match status" value="1"/>
</dbReference>
<keyword evidence="5" id="KW-0411">Iron-sulfur</keyword>
<dbReference type="Proteomes" id="UP000179797">
    <property type="component" value="Unassembled WGS sequence"/>
</dbReference>
<dbReference type="InterPro" id="IPR017896">
    <property type="entry name" value="4Fe4S_Fe-S-bd"/>
</dbReference>
<evidence type="ECO:0000259" key="6">
    <source>
        <dbReference type="PROSITE" id="PS51379"/>
    </source>
</evidence>
<evidence type="ECO:0000256" key="4">
    <source>
        <dbReference type="ARBA" id="ARBA00023004"/>
    </source>
</evidence>
<reference evidence="7 8" key="1">
    <citation type="journal article" date="2012" name="Int. J. Syst. Evol. Microbiol.">
        <title>Flammeovirga pacifica sp. nov., isolated from deep-sea sediment.</title>
        <authorList>
            <person name="Xu H."/>
            <person name="Fu Y."/>
            <person name="Yang N."/>
            <person name="Ding Z."/>
            <person name="Lai Q."/>
            <person name="Zeng R."/>
        </authorList>
    </citation>
    <scope>NUCLEOTIDE SEQUENCE [LARGE SCALE GENOMIC DNA]</scope>
    <source>
        <strain evidence="8">DSM 24597 / LMG 26175 / WPAGA1</strain>
    </source>
</reference>
<dbReference type="PROSITE" id="PS51379">
    <property type="entry name" value="4FE4S_FER_2"/>
    <property type="match status" value="1"/>
</dbReference>
<dbReference type="RefSeq" id="WP_044222929.1">
    <property type="nucleotide sequence ID" value="NZ_JRYR02000001.1"/>
</dbReference>
<feature type="domain" description="4Fe-4S ferredoxin-type" evidence="6">
    <location>
        <begin position="4"/>
        <end position="33"/>
    </location>
</feature>
<keyword evidence="2" id="KW-0479">Metal-binding</keyword>
<gene>
    <name evidence="7" type="ORF">NH26_10970</name>
</gene>
<keyword evidence="8" id="KW-1185">Reference proteome</keyword>
<dbReference type="PANTHER" id="PTHR36923">
    <property type="entry name" value="FERREDOXIN"/>
    <property type="match status" value="1"/>
</dbReference>
<evidence type="ECO:0000256" key="5">
    <source>
        <dbReference type="ARBA" id="ARBA00023014"/>
    </source>
</evidence>
<dbReference type="Gene3D" id="3.30.70.20">
    <property type="match status" value="1"/>
</dbReference>
<dbReference type="OrthoDB" id="1524937at2"/>
<name>A0A1S1Z0P8_FLAPC</name>
<keyword evidence="3" id="KW-0249">Electron transport</keyword>
<dbReference type="GO" id="GO:0046872">
    <property type="term" value="F:metal ion binding"/>
    <property type="evidence" value="ECO:0007669"/>
    <property type="project" value="UniProtKB-KW"/>
</dbReference>
<evidence type="ECO:0000256" key="2">
    <source>
        <dbReference type="ARBA" id="ARBA00022723"/>
    </source>
</evidence>